<protein>
    <recommendedName>
        <fullName evidence="7 9">Uroporphyrinogen-III synthase</fullName>
        <ecNumber evidence="3 9">4.2.1.75</ecNumber>
    </recommendedName>
</protein>
<evidence type="ECO:0000256" key="9">
    <source>
        <dbReference type="RuleBase" id="RU366031"/>
    </source>
</evidence>
<evidence type="ECO:0000256" key="3">
    <source>
        <dbReference type="ARBA" id="ARBA00013109"/>
    </source>
</evidence>
<dbReference type="EC" id="4.2.1.75" evidence="3 9"/>
<organism evidence="11 12">
    <name type="scientific">Shewanella denitrificans (strain OS217 / ATCC BAA-1090 / DSM 15013)</name>
    <dbReference type="NCBI Taxonomy" id="318161"/>
    <lineage>
        <taxon>Bacteria</taxon>
        <taxon>Pseudomonadati</taxon>
        <taxon>Pseudomonadota</taxon>
        <taxon>Gammaproteobacteria</taxon>
        <taxon>Alteromonadales</taxon>
        <taxon>Shewanellaceae</taxon>
        <taxon>Shewanella</taxon>
    </lineage>
</organism>
<evidence type="ECO:0000256" key="1">
    <source>
        <dbReference type="ARBA" id="ARBA00004772"/>
    </source>
</evidence>
<evidence type="ECO:0000256" key="6">
    <source>
        <dbReference type="ARBA" id="ARBA00037589"/>
    </source>
</evidence>
<dbReference type="AlphaFoldDB" id="Q12S94"/>
<dbReference type="DNASU" id="4017521"/>
<dbReference type="UniPathway" id="UPA00251">
    <property type="reaction ID" value="UER00320"/>
</dbReference>
<proteinExistence type="inferred from homology"/>
<comment type="catalytic activity">
    <reaction evidence="8 9">
        <text>hydroxymethylbilane = uroporphyrinogen III + H2O</text>
        <dbReference type="Rhea" id="RHEA:18965"/>
        <dbReference type="ChEBI" id="CHEBI:15377"/>
        <dbReference type="ChEBI" id="CHEBI:57308"/>
        <dbReference type="ChEBI" id="CHEBI:57845"/>
        <dbReference type="EC" id="4.2.1.75"/>
    </reaction>
</comment>
<dbReference type="Pfam" id="PF02602">
    <property type="entry name" value="HEM4"/>
    <property type="match status" value="1"/>
</dbReference>
<dbReference type="InterPro" id="IPR036108">
    <property type="entry name" value="4pyrrol_syn_uPrphyn_synt_sf"/>
</dbReference>
<gene>
    <name evidence="11" type="ordered locus">Sden_0387</name>
</gene>
<dbReference type="KEGG" id="sdn:Sden_0387"/>
<dbReference type="OrthoDB" id="9787650at2"/>
<dbReference type="eggNOG" id="COG1587">
    <property type="taxonomic scope" value="Bacteria"/>
</dbReference>
<comment type="pathway">
    <text evidence="1 9">Porphyrin-containing compound metabolism; protoporphyrin-IX biosynthesis; coproporphyrinogen-III from 5-aminolevulinate: step 3/4.</text>
</comment>
<dbReference type="Gene3D" id="3.40.50.10090">
    <property type="match status" value="2"/>
</dbReference>
<dbReference type="CDD" id="cd06578">
    <property type="entry name" value="HemD"/>
    <property type="match status" value="1"/>
</dbReference>
<reference evidence="11 12" key="1">
    <citation type="submission" date="2006-03" db="EMBL/GenBank/DDBJ databases">
        <title>Complete sequence of Shewanella denitrificans OS217.</title>
        <authorList>
            <consortium name="US DOE Joint Genome Institute"/>
            <person name="Copeland A."/>
            <person name="Lucas S."/>
            <person name="Lapidus A."/>
            <person name="Barry K."/>
            <person name="Detter J.C."/>
            <person name="Glavina del Rio T."/>
            <person name="Hammon N."/>
            <person name="Israni S."/>
            <person name="Dalin E."/>
            <person name="Tice H."/>
            <person name="Pitluck S."/>
            <person name="Brettin T."/>
            <person name="Bruce D."/>
            <person name="Han C."/>
            <person name="Tapia R."/>
            <person name="Gilna P."/>
            <person name="Kiss H."/>
            <person name="Schmutz J."/>
            <person name="Larimer F."/>
            <person name="Land M."/>
            <person name="Hauser L."/>
            <person name="Kyrpides N."/>
            <person name="Lykidis A."/>
            <person name="Richardson P."/>
        </authorList>
    </citation>
    <scope>NUCLEOTIDE SEQUENCE [LARGE SCALE GENOMIC DNA]</scope>
    <source>
        <strain evidence="12">OS217 / ATCC BAA-1090 / DSM 15013</strain>
    </source>
</reference>
<dbReference type="PANTHER" id="PTHR38042:SF1">
    <property type="entry name" value="UROPORPHYRINOGEN-III SYNTHASE, CHLOROPLASTIC"/>
    <property type="match status" value="1"/>
</dbReference>
<evidence type="ECO:0000256" key="4">
    <source>
        <dbReference type="ARBA" id="ARBA00023239"/>
    </source>
</evidence>
<dbReference type="GO" id="GO:0006782">
    <property type="term" value="P:protoporphyrinogen IX biosynthetic process"/>
    <property type="evidence" value="ECO:0007669"/>
    <property type="project" value="UniProtKB-UniRule"/>
</dbReference>
<keyword evidence="5 9" id="KW-0627">Porphyrin biosynthesis</keyword>
<name>Q12S94_SHEDO</name>
<evidence type="ECO:0000256" key="2">
    <source>
        <dbReference type="ARBA" id="ARBA00008133"/>
    </source>
</evidence>
<keyword evidence="12" id="KW-1185">Reference proteome</keyword>
<comment type="function">
    <text evidence="6 9">Catalyzes cyclization of the linear tetrapyrrole, hydroxymethylbilane, to the macrocyclic uroporphyrinogen III.</text>
</comment>
<sequence length="238" mass="26131">MKVLLTRPEGRNQQMADALTQLGIGYHLCPLLEITPSNTPPKASFFSADKLVFISANAVYFAANNLNNHFPMHCEYFAVGEATQMALAEYQVVSQSAPSSQQDSEGLLSLSQLQDVELQKITIVRGEGGRETLAQTLSERGANVDYWQVYQRSKPALDPKSVCQQWQDLGIDTLVLTSGEALANLMELVPKELFAWLRSCHMIVPSHRVQVQAISQGFHRVSNANGASTQAILTALAL</sequence>
<evidence type="ECO:0000259" key="10">
    <source>
        <dbReference type="Pfam" id="PF02602"/>
    </source>
</evidence>
<dbReference type="SUPFAM" id="SSF69618">
    <property type="entry name" value="HemD-like"/>
    <property type="match status" value="1"/>
</dbReference>
<dbReference type="InterPro" id="IPR003754">
    <property type="entry name" value="4pyrrol_synth_uPrphyn_synth"/>
</dbReference>
<evidence type="ECO:0000313" key="11">
    <source>
        <dbReference type="EMBL" id="ABE53682.1"/>
    </source>
</evidence>
<dbReference type="RefSeq" id="WP_011494849.1">
    <property type="nucleotide sequence ID" value="NC_007954.1"/>
</dbReference>
<dbReference type="GO" id="GO:0004852">
    <property type="term" value="F:uroporphyrinogen-III synthase activity"/>
    <property type="evidence" value="ECO:0007669"/>
    <property type="project" value="UniProtKB-UniRule"/>
</dbReference>
<dbReference type="Proteomes" id="UP000001982">
    <property type="component" value="Chromosome"/>
</dbReference>
<evidence type="ECO:0000313" key="12">
    <source>
        <dbReference type="Proteomes" id="UP000001982"/>
    </source>
</evidence>
<feature type="domain" description="Tetrapyrrole biosynthesis uroporphyrinogen III synthase" evidence="10">
    <location>
        <begin position="14"/>
        <end position="231"/>
    </location>
</feature>
<comment type="similarity">
    <text evidence="2 9">Belongs to the uroporphyrinogen-III synthase family.</text>
</comment>
<evidence type="ECO:0000256" key="7">
    <source>
        <dbReference type="ARBA" id="ARBA00040167"/>
    </source>
</evidence>
<accession>Q12S94</accession>
<dbReference type="InterPro" id="IPR039793">
    <property type="entry name" value="UROS/Hem4"/>
</dbReference>
<dbReference type="STRING" id="318161.Sden_0387"/>
<dbReference type="EMBL" id="CP000302">
    <property type="protein sequence ID" value="ABE53682.1"/>
    <property type="molecule type" value="Genomic_DNA"/>
</dbReference>
<evidence type="ECO:0000256" key="8">
    <source>
        <dbReference type="ARBA" id="ARBA00048617"/>
    </source>
</evidence>
<dbReference type="HOGENOM" id="CLU_011276_9_4_6"/>
<dbReference type="PANTHER" id="PTHR38042">
    <property type="entry name" value="UROPORPHYRINOGEN-III SYNTHASE, CHLOROPLASTIC"/>
    <property type="match status" value="1"/>
</dbReference>
<dbReference type="GO" id="GO:0006780">
    <property type="term" value="P:uroporphyrinogen III biosynthetic process"/>
    <property type="evidence" value="ECO:0007669"/>
    <property type="project" value="UniProtKB-UniRule"/>
</dbReference>
<evidence type="ECO:0000256" key="5">
    <source>
        <dbReference type="ARBA" id="ARBA00023244"/>
    </source>
</evidence>
<keyword evidence="4 9" id="KW-0456">Lyase</keyword>